<evidence type="ECO:0000313" key="3">
    <source>
        <dbReference type="Proteomes" id="UP001500034"/>
    </source>
</evidence>
<evidence type="ECO:0000256" key="1">
    <source>
        <dbReference type="SAM" id="MobiDB-lite"/>
    </source>
</evidence>
<comment type="caution">
    <text evidence="2">The sequence shown here is derived from an EMBL/GenBank/DDBJ whole genome shotgun (WGS) entry which is preliminary data.</text>
</comment>
<reference evidence="3" key="1">
    <citation type="journal article" date="2019" name="Int. J. Syst. Evol. Microbiol.">
        <title>The Global Catalogue of Microorganisms (GCM) 10K type strain sequencing project: providing services to taxonomists for standard genome sequencing and annotation.</title>
        <authorList>
            <consortium name="The Broad Institute Genomics Platform"/>
            <consortium name="The Broad Institute Genome Sequencing Center for Infectious Disease"/>
            <person name="Wu L."/>
            <person name="Ma J."/>
        </authorList>
    </citation>
    <scope>NUCLEOTIDE SEQUENCE [LARGE SCALE GENOMIC DNA]</scope>
    <source>
        <strain evidence="3">JCM 17027</strain>
    </source>
</reference>
<sequence length="107" mass="11008">MTNRHLRSAHHGPPAALRHRGSGRPAGPVYPTAVQAEQMLTHCAHAGLCAAGVAPALRSPSRVTAGGQRSGRHGHQERREGGGDAGAAATAAREHCTPGVRSSSDIR</sequence>
<feature type="compositionally biased region" description="Basic residues" evidence="1">
    <location>
        <begin position="1"/>
        <end position="10"/>
    </location>
</feature>
<dbReference type="Proteomes" id="UP001500034">
    <property type="component" value="Unassembled WGS sequence"/>
</dbReference>
<evidence type="ECO:0000313" key="2">
    <source>
        <dbReference type="EMBL" id="GAA3957583.1"/>
    </source>
</evidence>
<name>A0ABP7P0C3_9ACTN</name>
<proteinExistence type="predicted"/>
<protein>
    <submittedName>
        <fullName evidence="2">Uncharacterized protein</fullName>
    </submittedName>
</protein>
<feature type="region of interest" description="Disordered" evidence="1">
    <location>
        <begin position="57"/>
        <end position="107"/>
    </location>
</feature>
<accession>A0ABP7P0C3</accession>
<keyword evidence="3" id="KW-1185">Reference proteome</keyword>
<feature type="region of interest" description="Disordered" evidence="1">
    <location>
        <begin position="1"/>
        <end position="30"/>
    </location>
</feature>
<organism evidence="2 3">
    <name type="scientific">Streptomyces marokkonensis</name>
    <dbReference type="NCBI Taxonomy" id="324855"/>
    <lineage>
        <taxon>Bacteria</taxon>
        <taxon>Bacillati</taxon>
        <taxon>Actinomycetota</taxon>
        <taxon>Actinomycetes</taxon>
        <taxon>Kitasatosporales</taxon>
        <taxon>Streptomycetaceae</taxon>
        <taxon>Streptomyces</taxon>
    </lineage>
</organism>
<gene>
    <name evidence="2" type="ORF">GCM10022384_08310</name>
</gene>
<dbReference type="EMBL" id="BAABCQ010000010">
    <property type="protein sequence ID" value="GAA3957583.1"/>
    <property type="molecule type" value="Genomic_DNA"/>
</dbReference>